<dbReference type="Pfam" id="PF13630">
    <property type="entry name" value="SdpI"/>
    <property type="match status" value="1"/>
</dbReference>
<dbReference type="HOGENOM" id="CLU_157908_0_0_11"/>
<proteinExistence type="predicted"/>
<dbReference type="RefSeq" id="WP_035106923.1">
    <property type="nucleotide sequence ID" value="NZ_CP011311.1"/>
</dbReference>
<organism evidence="1 2">
    <name type="scientific">Corynebacterium camporealensis</name>
    <dbReference type="NCBI Taxonomy" id="161896"/>
    <lineage>
        <taxon>Bacteria</taxon>
        <taxon>Bacillati</taxon>
        <taxon>Actinomycetota</taxon>
        <taxon>Actinomycetes</taxon>
        <taxon>Mycobacteriales</taxon>
        <taxon>Corynebacteriaceae</taxon>
        <taxon>Corynebacterium</taxon>
    </lineage>
</organism>
<sequence length="115" mass="11964">MSTASIVLAVVWLLSGALVLWIGVKAAQGTLPKNELAGIRTAAVMRNEETWFKGHKAAADLLITSSVPMLIGGIASLFVANEIILCVISLAVAVLVLVITILACRKANAAVEGLQ</sequence>
<protein>
    <submittedName>
        <fullName evidence="1">SdpI/YhfL protein family</fullName>
    </submittedName>
</protein>
<evidence type="ECO:0000313" key="2">
    <source>
        <dbReference type="Proteomes" id="UP000033566"/>
    </source>
</evidence>
<accession>A0A0F6QXF4</accession>
<dbReference type="OrthoDB" id="4481397at2"/>
<keyword evidence="2" id="KW-1185">Reference proteome</keyword>
<evidence type="ECO:0000313" key="1">
    <source>
        <dbReference type="EMBL" id="AKE38648.1"/>
    </source>
</evidence>
<dbReference type="PATRIC" id="fig|161896.4.peg.659"/>
<dbReference type="KEGG" id="ccj:UL81_03340"/>
<dbReference type="EMBL" id="CP011311">
    <property type="protein sequence ID" value="AKE38648.1"/>
    <property type="molecule type" value="Genomic_DNA"/>
</dbReference>
<dbReference type="AlphaFoldDB" id="A0A0F6QXF4"/>
<reference evidence="1 2" key="1">
    <citation type="journal article" date="2015" name="Genome Announc.">
        <title>Complete Genome Sequence of Corynebacterium camporealensis DSM 44610, Isolated from the Milk of a Manchega Sheep with Subclinical Mastitis.</title>
        <authorList>
            <person name="Ruckert C."/>
            <person name="Albersmeier A."/>
            <person name="Winkler A."/>
            <person name="Tauch A."/>
        </authorList>
    </citation>
    <scope>NUCLEOTIDE SEQUENCE [LARGE SCALE GENOMIC DNA]</scope>
    <source>
        <strain evidence="1 2">DSM 44610</strain>
    </source>
</reference>
<name>A0A0F6QXF4_9CORY</name>
<dbReference type="InterPro" id="IPR025962">
    <property type="entry name" value="SdpI/YhfL"/>
</dbReference>
<dbReference type="Proteomes" id="UP000033566">
    <property type="component" value="Chromosome"/>
</dbReference>
<gene>
    <name evidence="1" type="ORF">UL81_03340</name>
</gene>